<gene>
    <name evidence="2" type="ORF">AZE42_01594</name>
</gene>
<accession>A0A1J8R412</accession>
<organism evidence="2 3">
    <name type="scientific">Rhizopogon vesiculosus</name>
    <dbReference type="NCBI Taxonomy" id="180088"/>
    <lineage>
        <taxon>Eukaryota</taxon>
        <taxon>Fungi</taxon>
        <taxon>Dikarya</taxon>
        <taxon>Basidiomycota</taxon>
        <taxon>Agaricomycotina</taxon>
        <taxon>Agaricomycetes</taxon>
        <taxon>Agaricomycetidae</taxon>
        <taxon>Boletales</taxon>
        <taxon>Suillineae</taxon>
        <taxon>Rhizopogonaceae</taxon>
        <taxon>Rhizopogon</taxon>
    </lineage>
</organism>
<dbReference type="EMBL" id="LVVM01000530">
    <property type="protein sequence ID" value="OJA20528.1"/>
    <property type="molecule type" value="Genomic_DNA"/>
</dbReference>
<name>A0A1J8R412_9AGAM</name>
<feature type="compositionally biased region" description="Low complexity" evidence="1">
    <location>
        <begin position="175"/>
        <end position="185"/>
    </location>
</feature>
<evidence type="ECO:0000256" key="1">
    <source>
        <dbReference type="SAM" id="MobiDB-lite"/>
    </source>
</evidence>
<sequence length="220" mass="24638">MLPPFVAPVYEPLPYELSGLTFIQLPFHTQRYLGMTKLVPPHARGLNSIHDERTRISQSFFRSLTGNNKALVNKRHEAVAMSREVEAGVPPSAEHWYAEAQKSRLQKVFGVLLPERELLFNEYVSKFDALIWLDQQGRTNYTPEDWQGYRDALLKPVLDSATHALIAVDEGVTRHTTTTGHTWRTPHSPSFRSPCTGANGERSNTSTSHGGTEGPDSGEL</sequence>
<keyword evidence="3" id="KW-1185">Reference proteome</keyword>
<comment type="caution">
    <text evidence="2">The sequence shown here is derived from an EMBL/GenBank/DDBJ whole genome shotgun (WGS) entry which is preliminary data.</text>
</comment>
<dbReference type="Proteomes" id="UP000183567">
    <property type="component" value="Unassembled WGS sequence"/>
</dbReference>
<feature type="region of interest" description="Disordered" evidence="1">
    <location>
        <begin position="175"/>
        <end position="220"/>
    </location>
</feature>
<evidence type="ECO:0000313" key="3">
    <source>
        <dbReference type="Proteomes" id="UP000183567"/>
    </source>
</evidence>
<dbReference type="AlphaFoldDB" id="A0A1J8R412"/>
<protein>
    <submittedName>
        <fullName evidence="2">Uncharacterized protein</fullName>
    </submittedName>
</protein>
<reference evidence="2 3" key="1">
    <citation type="submission" date="2016-03" db="EMBL/GenBank/DDBJ databases">
        <title>Comparative genomics of the ectomycorrhizal sister species Rhizopogon vinicolor and Rhizopogon vesiculosus (Basidiomycota: Boletales) reveals a divergence of the mating type B locus.</title>
        <authorList>
            <person name="Mujic A.B."/>
            <person name="Kuo A."/>
            <person name="Tritt A."/>
            <person name="Lipzen A."/>
            <person name="Chen C."/>
            <person name="Johnson J."/>
            <person name="Sharma A."/>
            <person name="Barry K."/>
            <person name="Grigoriev I.V."/>
            <person name="Spatafora J.W."/>
        </authorList>
    </citation>
    <scope>NUCLEOTIDE SEQUENCE [LARGE SCALE GENOMIC DNA]</scope>
    <source>
        <strain evidence="2 3">AM-OR11-056</strain>
    </source>
</reference>
<evidence type="ECO:0000313" key="2">
    <source>
        <dbReference type="EMBL" id="OJA20528.1"/>
    </source>
</evidence>
<dbReference type="OrthoDB" id="2645319at2759"/>
<proteinExistence type="predicted"/>
<feature type="compositionally biased region" description="Polar residues" evidence="1">
    <location>
        <begin position="201"/>
        <end position="210"/>
    </location>
</feature>